<reference evidence="1 2" key="2">
    <citation type="submission" date="2020-06" db="EMBL/GenBank/DDBJ databases">
        <title>Ramlibacter rhizophilus sp. nov., isolated from rhizosphere soil of national flower Mugunghwa from South Korea.</title>
        <authorList>
            <person name="Zheng-Fei Y."/>
            <person name="Huan T."/>
        </authorList>
    </citation>
    <scope>NUCLEOTIDE SEQUENCE [LARGE SCALE GENOMIC DNA]</scope>
    <source>
        <strain evidence="1 2">B156</strain>
    </source>
</reference>
<name>A0A849KPM6_9BURK</name>
<organism evidence="1 2">
    <name type="scientific">Ramlibacter montanisoli</name>
    <dbReference type="NCBI Taxonomy" id="2732512"/>
    <lineage>
        <taxon>Bacteria</taxon>
        <taxon>Pseudomonadati</taxon>
        <taxon>Pseudomonadota</taxon>
        <taxon>Betaproteobacteria</taxon>
        <taxon>Burkholderiales</taxon>
        <taxon>Comamonadaceae</taxon>
        <taxon>Ramlibacter</taxon>
    </lineage>
</organism>
<protein>
    <submittedName>
        <fullName evidence="1">Uncharacterized protein</fullName>
    </submittedName>
</protein>
<gene>
    <name evidence="1" type="ORF">HK415_12215</name>
</gene>
<dbReference type="RefSeq" id="WP_171559576.1">
    <property type="nucleotide sequence ID" value="NZ_JABFCS010000001.1"/>
</dbReference>
<dbReference type="EMBL" id="JABFCS010000001">
    <property type="protein sequence ID" value="NNU43759.1"/>
    <property type="molecule type" value="Genomic_DNA"/>
</dbReference>
<comment type="caution">
    <text evidence="1">The sequence shown here is derived from an EMBL/GenBank/DDBJ whole genome shotgun (WGS) entry which is preliminary data.</text>
</comment>
<accession>A0A849KPM6</accession>
<dbReference type="AlphaFoldDB" id="A0A849KPM6"/>
<sequence>MYTALFEVEDDDHGKGGYSLKIVVADLIEVEASAADTTLNEGDLAHIDVAVPGAPPGQPYSVEIDWGTAHRSAAACCPSRAPTAWRA</sequence>
<reference evidence="1 2" key="1">
    <citation type="submission" date="2020-05" db="EMBL/GenBank/DDBJ databases">
        <authorList>
            <person name="Khan S.A."/>
            <person name="Jeon C.O."/>
            <person name="Chun B.H."/>
        </authorList>
    </citation>
    <scope>NUCLEOTIDE SEQUENCE [LARGE SCALE GENOMIC DNA]</scope>
    <source>
        <strain evidence="1 2">B156</strain>
    </source>
</reference>
<keyword evidence="2" id="KW-1185">Reference proteome</keyword>
<evidence type="ECO:0000313" key="1">
    <source>
        <dbReference type="EMBL" id="NNU43759.1"/>
    </source>
</evidence>
<dbReference type="Proteomes" id="UP000552954">
    <property type="component" value="Unassembled WGS sequence"/>
</dbReference>
<proteinExistence type="predicted"/>
<evidence type="ECO:0000313" key="2">
    <source>
        <dbReference type="Proteomes" id="UP000552954"/>
    </source>
</evidence>